<evidence type="ECO:0000313" key="1">
    <source>
        <dbReference type="EMBL" id="WQF83648.1"/>
    </source>
</evidence>
<organism evidence="1 2">
    <name type="scientific">Colletotrichum destructivum</name>
    <dbReference type="NCBI Taxonomy" id="34406"/>
    <lineage>
        <taxon>Eukaryota</taxon>
        <taxon>Fungi</taxon>
        <taxon>Dikarya</taxon>
        <taxon>Ascomycota</taxon>
        <taxon>Pezizomycotina</taxon>
        <taxon>Sordariomycetes</taxon>
        <taxon>Hypocreomycetidae</taxon>
        <taxon>Glomerellales</taxon>
        <taxon>Glomerellaceae</taxon>
        <taxon>Colletotrichum</taxon>
        <taxon>Colletotrichum destructivum species complex</taxon>
    </lineage>
</organism>
<dbReference type="AlphaFoldDB" id="A0AAX4ILL8"/>
<accession>A0AAX4ILL8</accession>
<protein>
    <submittedName>
        <fullName evidence="1">Uncharacterized protein</fullName>
    </submittedName>
</protein>
<dbReference type="GeneID" id="87945165"/>
<sequence>MPSRLPDSGPRERVTGGKHACRSIARHGRIRGWNLAHTVSRQRPVPRSISYLPVTCMTGK</sequence>
<keyword evidence="2" id="KW-1185">Reference proteome</keyword>
<reference evidence="2" key="1">
    <citation type="journal article" date="2023" name="bioRxiv">
        <title>Complete genome of the Medicago anthracnose fungus, Colletotrichum destructivum, reveals a mini-chromosome-like region within a core chromosome.</title>
        <authorList>
            <person name="Lapalu N."/>
            <person name="Simon A."/>
            <person name="Lu A."/>
            <person name="Plaumann P.-L."/>
            <person name="Amselem J."/>
            <person name="Pigne S."/>
            <person name="Auger A."/>
            <person name="Koch C."/>
            <person name="Dallery J.-F."/>
            <person name="O'Connell R.J."/>
        </authorList>
    </citation>
    <scope>NUCLEOTIDE SEQUENCE [LARGE SCALE GENOMIC DNA]</scope>
    <source>
        <strain evidence="2">CBS 520.97</strain>
    </source>
</reference>
<name>A0AAX4ILL8_9PEZI</name>
<dbReference type="RefSeq" id="XP_062780872.1">
    <property type="nucleotide sequence ID" value="XM_062924821.1"/>
</dbReference>
<proteinExistence type="predicted"/>
<dbReference type="EMBL" id="CP137309">
    <property type="protein sequence ID" value="WQF83648.1"/>
    <property type="molecule type" value="Genomic_DNA"/>
</dbReference>
<gene>
    <name evidence="1" type="ORF">CDEST_08662</name>
</gene>
<evidence type="ECO:0000313" key="2">
    <source>
        <dbReference type="Proteomes" id="UP001322277"/>
    </source>
</evidence>
<dbReference type="Proteomes" id="UP001322277">
    <property type="component" value="Chromosome 5"/>
</dbReference>
<dbReference type="KEGG" id="cdet:87945165"/>